<dbReference type="CDD" id="cd16269">
    <property type="entry name" value="GBP_C"/>
    <property type="match status" value="1"/>
</dbReference>
<evidence type="ECO:0000313" key="10">
    <source>
        <dbReference type="Proteomes" id="UP000324632"/>
    </source>
</evidence>
<dbReference type="GO" id="GO:0005525">
    <property type="term" value="F:GTP binding"/>
    <property type="evidence" value="ECO:0007669"/>
    <property type="project" value="UniProtKB-KW"/>
</dbReference>
<dbReference type="AlphaFoldDB" id="A0A5A9P9U1"/>
<dbReference type="PROSITE" id="PS51715">
    <property type="entry name" value="G_GB1_RHD3"/>
    <property type="match status" value="1"/>
</dbReference>
<dbReference type="Gene3D" id="1.20.1000.10">
    <property type="entry name" value="Guanylate-binding protein, C-terminal domain"/>
    <property type="match status" value="1"/>
</dbReference>
<keyword evidence="4" id="KW-0391">Immunity</keyword>
<dbReference type="InterPro" id="IPR030386">
    <property type="entry name" value="G_GB1_RHD3_dom"/>
</dbReference>
<keyword evidence="5" id="KW-0342">GTP-binding</keyword>
<dbReference type="InterPro" id="IPR003191">
    <property type="entry name" value="Guanylate-bd/ATL_C"/>
</dbReference>
<evidence type="ECO:0000256" key="5">
    <source>
        <dbReference type="ARBA" id="ARBA00023134"/>
    </source>
</evidence>
<dbReference type="GO" id="GO:0045087">
    <property type="term" value="P:innate immune response"/>
    <property type="evidence" value="ECO:0007669"/>
    <property type="project" value="UniProtKB-KW"/>
</dbReference>
<evidence type="ECO:0000256" key="7">
    <source>
        <dbReference type="SAM" id="MobiDB-lite"/>
    </source>
</evidence>
<dbReference type="Gene3D" id="3.40.50.300">
    <property type="entry name" value="P-loop containing nucleotide triphosphate hydrolases"/>
    <property type="match status" value="1"/>
</dbReference>
<dbReference type="CDD" id="cd01851">
    <property type="entry name" value="GBP"/>
    <property type="match status" value="1"/>
</dbReference>
<evidence type="ECO:0000256" key="3">
    <source>
        <dbReference type="ARBA" id="ARBA00022801"/>
    </source>
</evidence>
<organism evidence="9 10">
    <name type="scientific">Triplophysa tibetana</name>
    <dbReference type="NCBI Taxonomy" id="1572043"/>
    <lineage>
        <taxon>Eukaryota</taxon>
        <taxon>Metazoa</taxon>
        <taxon>Chordata</taxon>
        <taxon>Craniata</taxon>
        <taxon>Vertebrata</taxon>
        <taxon>Euteleostomi</taxon>
        <taxon>Actinopterygii</taxon>
        <taxon>Neopterygii</taxon>
        <taxon>Teleostei</taxon>
        <taxon>Ostariophysi</taxon>
        <taxon>Cypriniformes</taxon>
        <taxon>Nemacheilidae</taxon>
        <taxon>Triplophysa</taxon>
    </lineage>
</organism>
<evidence type="ECO:0000256" key="1">
    <source>
        <dbReference type="ARBA" id="ARBA00022588"/>
    </source>
</evidence>
<dbReference type="SUPFAM" id="SSF52540">
    <property type="entry name" value="P-loop containing nucleoside triphosphate hydrolases"/>
    <property type="match status" value="1"/>
</dbReference>
<dbReference type="SUPFAM" id="SSF48340">
    <property type="entry name" value="Interferon-induced guanylate-binding protein 1 (GBP1), C-terminal domain"/>
    <property type="match status" value="1"/>
</dbReference>
<dbReference type="InterPro" id="IPR037684">
    <property type="entry name" value="GBP_C"/>
</dbReference>
<comment type="caution">
    <text evidence="9">The sequence shown here is derived from an EMBL/GenBank/DDBJ whole genome shotgun (WGS) entry which is preliminary data.</text>
</comment>
<reference evidence="9 10" key="1">
    <citation type="journal article" date="2019" name="Mol. Ecol. Resour.">
        <title>Chromosome-level genome assembly of Triplophysa tibetana, a fish adapted to the harsh high-altitude environment of the Tibetan Plateau.</title>
        <authorList>
            <person name="Yang X."/>
            <person name="Liu H."/>
            <person name="Ma Z."/>
            <person name="Zou Y."/>
            <person name="Zou M."/>
            <person name="Mao Y."/>
            <person name="Li X."/>
            <person name="Wang H."/>
            <person name="Chen T."/>
            <person name="Wang W."/>
            <person name="Yang R."/>
        </authorList>
    </citation>
    <scope>NUCLEOTIDE SEQUENCE [LARGE SCALE GENOMIC DNA]</scope>
    <source>
        <strain evidence="9">TTIB1903HZAU</strain>
        <tissue evidence="9">Muscle</tissue>
    </source>
</reference>
<evidence type="ECO:0000259" key="8">
    <source>
        <dbReference type="PROSITE" id="PS51715"/>
    </source>
</evidence>
<evidence type="ECO:0000256" key="6">
    <source>
        <dbReference type="PROSITE-ProRule" id="PRU01052"/>
    </source>
</evidence>
<evidence type="ECO:0000256" key="4">
    <source>
        <dbReference type="ARBA" id="ARBA00022859"/>
    </source>
</evidence>
<comment type="similarity">
    <text evidence="6">Belongs to the TRAFAC class dynamin-like GTPase superfamily. GB1/RHD3 GTPase family.</text>
</comment>
<dbReference type="PANTHER" id="PTHR10751">
    <property type="entry name" value="GUANYLATE BINDING PROTEIN"/>
    <property type="match status" value="1"/>
</dbReference>
<feature type="domain" description="GB1/RHD3-type G" evidence="8">
    <location>
        <begin position="1"/>
        <end position="197"/>
    </location>
</feature>
<dbReference type="Pfam" id="PF02841">
    <property type="entry name" value="GBP_C"/>
    <property type="match status" value="1"/>
</dbReference>
<dbReference type="EMBL" id="SOYY01000007">
    <property type="protein sequence ID" value="KAA0718750.1"/>
    <property type="molecule type" value="Genomic_DNA"/>
</dbReference>
<evidence type="ECO:0000256" key="2">
    <source>
        <dbReference type="ARBA" id="ARBA00022741"/>
    </source>
</evidence>
<evidence type="ECO:0000313" key="9">
    <source>
        <dbReference type="EMBL" id="KAA0718750.1"/>
    </source>
</evidence>
<dbReference type="InterPro" id="IPR015894">
    <property type="entry name" value="Guanylate-bd_N"/>
</dbReference>
<dbReference type="GO" id="GO:0003924">
    <property type="term" value="F:GTPase activity"/>
    <property type="evidence" value="ECO:0007669"/>
    <property type="project" value="InterPro"/>
</dbReference>
<keyword evidence="10" id="KW-1185">Reference proteome</keyword>
<dbReference type="InterPro" id="IPR036543">
    <property type="entry name" value="Guanylate-bd_C_sf"/>
</dbReference>
<proteinExistence type="inferred from homology"/>
<feature type="region of interest" description="Disordered" evidence="7">
    <location>
        <begin position="419"/>
        <end position="443"/>
    </location>
</feature>
<name>A0A5A9P9U1_9TELE</name>
<accession>A0A5A9P9U1</accession>
<protein>
    <submittedName>
        <fullName evidence="9">Guanylate-binding protein 1</fullName>
    </submittedName>
</protein>
<keyword evidence="1" id="KW-0399">Innate immunity</keyword>
<gene>
    <name evidence="9" type="ORF">E1301_Tti024122</name>
</gene>
<keyword evidence="3" id="KW-0378">Hydrolase</keyword>
<keyword evidence="2" id="KW-0547">Nucleotide-binding</keyword>
<sequence length="538" mass="62232">MWCVPHPFEAGQTLVLLDTEGLGDIDKGDSKNDGWIFCLAVLLSSTLVYNSRGTIDNDTIQKLHYITEISEQIKIRSAEAGEEGDEDSQFVRFFPLFVWVVRDFTLSLEIDGNEVTEDEYLDFALQLKKGVNKKTSDYNLPRECIRSYFPSRKCFVFPSPASPDNMRRLENLQERDIVQGFLETTGRFCEYIFDKSPVKTLKGGHRVTGKLLGQLAQIYVETLSSGKVPCLDNAVVALANLENKAAVQEAFKVYKSGMEKVKNNFPVSVTDFTSEHQKFSKLATSEFMKCSFKDDKGDYLKQLVQDIDMCYVVLMEENEMASKRKCKGLLKDLFSEMNKRLQNGEYSQCGGHQIYCRDRDVIIAQYRREPNKGVKAEAVLNEILNEKEAQGKSILHADEKLTANDRKIQEEKEKTALLEQKRKEEKEKHIESERMLEVEQERRQDRMKQKEEKVKKEMEQQQEEIKRAVESKVKEQEALMNKGFKEKAELMEDEIKNLKKQQDEKSGWLKEYALPIVKTLAEALPALLEYRYMMKRLK</sequence>
<dbReference type="InterPro" id="IPR027417">
    <property type="entry name" value="P-loop_NTPase"/>
</dbReference>
<dbReference type="Pfam" id="PF02263">
    <property type="entry name" value="GBP"/>
    <property type="match status" value="1"/>
</dbReference>
<dbReference type="Proteomes" id="UP000324632">
    <property type="component" value="Chromosome 7"/>
</dbReference>